<keyword evidence="5" id="KW-0677">Repeat</keyword>
<evidence type="ECO:0000256" key="1">
    <source>
        <dbReference type="ARBA" id="ARBA00001798"/>
    </source>
</evidence>
<dbReference type="InterPro" id="IPR031127">
    <property type="entry name" value="E3_UB_ligase_RBR"/>
</dbReference>
<feature type="non-terminal residue" evidence="10">
    <location>
        <position position="1"/>
    </location>
</feature>
<dbReference type="GO" id="GO:0008270">
    <property type="term" value="F:zinc ion binding"/>
    <property type="evidence" value="ECO:0007669"/>
    <property type="project" value="UniProtKB-KW"/>
</dbReference>
<keyword evidence="8" id="KW-0862">Zinc</keyword>
<reference evidence="10" key="2">
    <citation type="submission" date="2023-05" db="EMBL/GenBank/DDBJ databases">
        <authorList>
            <consortium name="Lawrence Berkeley National Laboratory"/>
            <person name="Steindorff A."/>
            <person name="Hensen N."/>
            <person name="Bonometti L."/>
            <person name="Westerberg I."/>
            <person name="Brannstrom I.O."/>
            <person name="Guillou S."/>
            <person name="Cros-Aarteil S."/>
            <person name="Calhoun S."/>
            <person name="Haridas S."/>
            <person name="Kuo A."/>
            <person name="Mondo S."/>
            <person name="Pangilinan J."/>
            <person name="Riley R."/>
            <person name="Labutti K."/>
            <person name="Andreopoulos B."/>
            <person name="Lipzen A."/>
            <person name="Chen C."/>
            <person name="Yanf M."/>
            <person name="Daum C."/>
            <person name="Ng V."/>
            <person name="Clum A."/>
            <person name="Ohm R."/>
            <person name="Martin F."/>
            <person name="Silar P."/>
            <person name="Natvig D."/>
            <person name="Lalanne C."/>
            <person name="Gautier V."/>
            <person name="Ament-Velasquez S.L."/>
            <person name="Kruys A."/>
            <person name="Hutchinson M.I."/>
            <person name="Powell A.J."/>
            <person name="Barry K."/>
            <person name="Miller A.N."/>
            <person name="Grigoriev I.V."/>
            <person name="Debuchy R."/>
            <person name="Gladieux P."/>
            <person name="Thoren M.H."/>
            <person name="Johannesson H."/>
        </authorList>
    </citation>
    <scope>NUCLEOTIDE SEQUENCE</scope>
    <source>
        <strain evidence="10">PSN293</strain>
    </source>
</reference>
<dbReference type="EMBL" id="MU858427">
    <property type="protein sequence ID" value="KAK4206386.1"/>
    <property type="molecule type" value="Genomic_DNA"/>
</dbReference>
<dbReference type="Proteomes" id="UP001301769">
    <property type="component" value="Unassembled WGS sequence"/>
</dbReference>
<dbReference type="GO" id="GO:0016567">
    <property type="term" value="P:protein ubiquitination"/>
    <property type="evidence" value="ECO:0007669"/>
    <property type="project" value="InterPro"/>
</dbReference>
<dbReference type="Pfam" id="PF01485">
    <property type="entry name" value="IBR"/>
    <property type="match status" value="1"/>
</dbReference>
<comment type="catalytic activity">
    <reaction evidence="1">
        <text>[E2 ubiquitin-conjugating enzyme]-S-ubiquitinyl-L-cysteine + [acceptor protein]-L-lysine = [E2 ubiquitin-conjugating enzyme]-L-cysteine + [acceptor protein]-N(6)-ubiquitinyl-L-lysine.</text>
        <dbReference type="EC" id="2.3.2.31"/>
    </reaction>
</comment>
<evidence type="ECO:0000313" key="11">
    <source>
        <dbReference type="Proteomes" id="UP001301769"/>
    </source>
</evidence>
<evidence type="ECO:0000256" key="7">
    <source>
        <dbReference type="ARBA" id="ARBA00022786"/>
    </source>
</evidence>
<organism evidence="10 11">
    <name type="scientific">Rhypophila decipiens</name>
    <dbReference type="NCBI Taxonomy" id="261697"/>
    <lineage>
        <taxon>Eukaryota</taxon>
        <taxon>Fungi</taxon>
        <taxon>Dikarya</taxon>
        <taxon>Ascomycota</taxon>
        <taxon>Pezizomycotina</taxon>
        <taxon>Sordariomycetes</taxon>
        <taxon>Sordariomycetidae</taxon>
        <taxon>Sordariales</taxon>
        <taxon>Naviculisporaceae</taxon>
        <taxon>Rhypophila</taxon>
    </lineage>
</organism>
<dbReference type="EC" id="2.3.2.31" evidence="2"/>
<reference evidence="10" key="1">
    <citation type="journal article" date="2023" name="Mol. Phylogenet. Evol.">
        <title>Genome-scale phylogeny and comparative genomics of the fungal order Sordariales.</title>
        <authorList>
            <person name="Hensen N."/>
            <person name="Bonometti L."/>
            <person name="Westerberg I."/>
            <person name="Brannstrom I.O."/>
            <person name="Guillou S."/>
            <person name="Cros-Aarteil S."/>
            <person name="Calhoun S."/>
            <person name="Haridas S."/>
            <person name="Kuo A."/>
            <person name="Mondo S."/>
            <person name="Pangilinan J."/>
            <person name="Riley R."/>
            <person name="LaButti K."/>
            <person name="Andreopoulos B."/>
            <person name="Lipzen A."/>
            <person name="Chen C."/>
            <person name="Yan M."/>
            <person name="Daum C."/>
            <person name="Ng V."/>
            <person name="Clum A."/>
            <person name="Steindorff A."/>
            <person name="Ohm R.A."/>
            <person name="Martin F."/>
            <person name="Silar P."/>
            <person name="Natvig D.O."/>
            <person name="Lalanne C."/>
            <person name="Gautier V."/>
            <person name="Ament-Velasquez S.L."/>
            <person name="Kruys A."/>
            <person name="Hutchinson M.I."/>
            <person name="Powell A.J."/>
            <person name="Barry K."/>
            <person name="Miller A.N."/>
            <person name="Grigoriev I.V."/>
            <person name="Debuchy R."/>
            <person name="Gladieux P."/>
            <person name="Hiltunen Thoren M."/>
            <person name="Johannesson H."/>
        </authorList>
    </citation>
    <scope>NUCLEOTIDE SEQUENCE</scope>
    <source>
        <strain evidence="10">PSN293</strain>
    </source>
</reference>
<keyword evidence="7" id="KW-0833">Ubl conjugation pathway</keyword>
<dbReference type="PROSITE" id="PS51873">
    <property type="entry name" value="TRIAD"/>
    <property type="match status" value="1"/>
</dbReference>
<evidence type="ECO:0000256" key="3">
    <source>
        <dbReference type="ARBA" id="ARBA00022679"/>
    </source>
</evidence>
<evidence type="ECO:0000259" key="9">
    <source>
        <dbReference type="PROSITE" id="PS51873"/>
    </source>
</evidence>
<evidence type="ECO:0000256" key="4">
    <source>
        <dbReference type="ARBA" id="ARBA00022723"/>
    </source>
</evidence>
<sequence length="210" mass="23605">CQICSNTKPQTLFPTSKLTDSCNEHPLPCLSCVAGAIAADFTGRIFSPTQIRCPVCTTALAYPAVLKYATGEIRERYERLTLVKALQDDQKFVLCQCGTGQIHETGAAQPIVTCLQCRGKSCFVHRTAWHENLTCAEYDALQKDPVRWERKDTWEIGVTDEVPRERGALEKMRADAWKKKEEESASTVTIAQTTKQCPGCKYRIEKNRGW</sequence>
<dbReference type="InterPro" id="IPR002867">
    <property type="entry name" value="IBR_dom"/>
</dbReference>
<evidence type="ECO:0000256" key="2">
    <source>
        <dbReference type="ARBA" id="ARBA00012251"/>
    </source>
</evidence>
<protein>
    <recommendedName>
        <fullName evidence="2">RBR-type E3 ubiquitin transferase</fullName>
        <ecNumber evidence="2">2.3.2.31</ecNumber>
    </recommendedName>
</protein>
<dbReference type="SUPFAM" id="SSF57850">
    <property type="entry name" value="RING/U-box"/>
    <property type="match status" value="1"/>
</dbReference>
<accession>A0AAN6XVC2</accession>
<dbReference type="AlphaFoldDB" id="A0AAN6XVC2"/>
<evidence type="ECO:0000256" key="5">
    <source>
        <dbReference type="ARBA" id="ARBA00022737"/>
    </source>
</evidence>
<dbReference type="GO" id="GO:0061630">
    <property type="term" value="F:ubiquitin protein ligase activity"/>
    <property type="evidence" value="ECO:0007669"/>
    <property type="project" value="UniProtKB-EC"/>
</dbReference>
<keyword evidence="6" id="KW-0863">Zinc-finger</keyword>
<comment type="caution">
    <text evidence="10">The sequence shown here is derived from an EMBL/GenBank/DDBJ whole genome shotgun (WGS) entry which is preliminary data.</text>
</comment>
<keyword evidence="4" id="KW-0479">Metal-binding</keyword>
<keyword evidence="11" id="KW-1185">Reference proteome</keyword>
<dbReference type="SMART" id="SM00647">
    <property type="entry name" value="IBR"/>
    <property type="match status" value="1"/>
</dbReference>
<evidence type="ECO:0000256" key="6">
    <source>
        <dbReference type="ARBA" id="ARBA00022771"/>
    </source>
</evidence>
<dbReference type="PANTHER" id="PTHR11685">
    <property type="entry name" value="RBR FAMILY RING FINGER AND IBR DOMAIN-CONTAINING"/>
    <property type="match status" value="1"/>
</dbReference>
<dbReference type="Gene3D" id="1.20.120.1750">
    <property type="match status" value="1"/>
</dbReference>
<evidence type="ECO:0000313" key="10">
    <source>
        <dbReference type="EMBL" id="KAK4206386.1"/>
    </source>
</evidence>
<gene>
    <name evidence="10" type="ORF">QBC37DRAFT_300910</name>
</gene>
<name>A0AAN6XVC2_9PEZI</name>
<dbReference type="CDD" id="cd20335">
    <property type="entry name" value="BRcat_RBR"/>
    <property type="match status" value="1"/>
</dbReference>
<evidence type="ECO:0000256" key="8">
    <source>
        <dbReference type="ARBA" id="ARBA00022833"/>
    </source>
</evidence>
<proteinExistence type="predicted"/>
<feature type="domain" description="RING-type" evidence="9">
    <location>
        <begin position="1"/>
        <end position="210"/>
    </location>
</feature>
<dbReference type="InterPro" id="IPR044066">
    <property type="entry name" value="TRIAD_supradom"/>
</dbReference>
<keyword evidence="3" id="KW-0808">Transferase</keyword>